<comment type="similarity">
    <text evidence="2">Belongs to the Rho GDI family.</text>
</comment>
<dbReference type="Pfam" id="PF02115">
    <property type="entry name" value="Rho_GDI"/>
    <property type="match status" value="1"/>
</dbReference>
<dbReference type="GO" id="GO:0016020">
    <property type="term" value="C:membrane"/>
    <property type="evidence" value="ECO:0007669"/>
    <property type="project" value="TreeGrafter"/>
</dbReference>
<dbReference type="GO" id="GO:0005094">
    <property type="term" value="F:Rho GDP-dissociation inhibitor activity"/>
    <property type="evidence" value="ECO:0007669"/>
    <property type="project" value="InterPro"/>
</dbReference>
<organism evidence="5 6">
    <name type="scientific">Actinidia rufa</name>
    <dbReference type="NCBI Taxonomy" id="165716"/>
    <lineage>
        <taxon>Eukaryota</taxon>
        <taxon>Viridiplantae</taxon>
        <taxon>Streptophyta</taxon>
        <taxon>Embryophyta</taxon>
        <taxon>Tracheophyta</taxon>
        <taxon>Spermatophyta</taxon>
        <taxon>Magnoliopsida</taxon>
        <taxon>eudicotyledons</taxon>
        <taxon>Gunneridae</taxon>
        <taxon>Pentapetalae</taxon>
        <taxon>asterids</taxon>
        <taxon>Ericales</taxon>
        <taxon>Actinidiaceae</taxon>
        <taxon>Actinidia</taxon>
    </lineage>
</organism>
<dbReference type="GO" id="GO:0007266">
    <property type="term" value="P:Rho protein signal transduction"/>
    <property type="evidence" value="ECO:0007669"/>
    <property type="project" value="InterPro"/>
</dbReference>
<sequence>MSSAVGTVSNSKNMGLDENKEEGGERSGVQESGDESEGVKRSMSESSFYATEDEDEDEEGNNSKIQLGPQCTLKEQLEKDKDDESLRRWKEQLLGNVDVNNVGGINESI</sequence>
<feature type="compositionally biased region" description="Polar residues" evidence="4">
    <location>
        <begin position="1"/>
        <end position="13"/>
    </location>
</feature>
<dbReference type="InterPro" id="IPR000406">
    <property type="entry name" value="Rho_GDI"/>
</dbReference>
<feature type="compositionally biased region" description="Basic and acidic residues" evidence="4">
    <location>
        <begin position="75"/>
        <end position="84"/>
    </location>
</feature>
<dbReference type="SUPFAM" id="SSF81296">
    <property type="entry name" value="E set domains"/>
    <property type="match status" value="1"/>
</dbReference>
<proteinExistence type="inferred from homology"/>
<keyword evidence="6" id="KW-1185">Reference proteome</keyword>
<feature type="compositionally biased region" description="Acidic residues" evidence="4">
    <location>
        <begin position="51"/>
        <end position="60"/>
    </location>
</feature>
<evidence type="ECO:0000256" key="3">
    <source>
        <dbReference type="ARBA" id="ARBA00022490"/>
    </source>
</evidence>
<dbReference type="AlphaFoldDB" id="A0A7J0FFX7"/>
<evidence type="ECO:0000256" key="2">
    <source>
        <dbReference type="ARBA" id="ARBA00009758"/>
    </source>
</evidence>
<protein>
    <submittedName>
        <fullName evidence="5">Immunoglobulin E-set superfamily protein</fullName>
    </submittedName>
</protein>
<evidence type="ECO:0000256" key="1">
    <source>
        <dbReference type="ARBA" id="ARBA00004496"/>
    </source>
</evidence>
<comment type="caution">
    <text evidence="5">The sequence shown here is derived from an EMBL/GenBank/DDBJ whole genome shotgun (WGS) entry which is preliminary data.</text>
</comment>
<evidence type="ECO:0000313" key="6">
    <source>
        <dbReference type="Proteomes" id="UP000585474"/>
    </source>
</evidence>
<dbReference type="InterPro" id="IPR024792">
    <property type="entry name" value="RhoGDI_dom_sf"/>
</dbReference>
<evidence type="ECO:0000256" key="4">
    <source>
        <dbReference type="SAM" id="MobiDB-lite"/>
    </source>
</evidence>
<dbReference type="OrthoDB" id="1683373at2759"/>
<reference evidence="5 6" key="1">
    <citation type="submission" date="2019-07" db="EMBL/GenBank/DDBJ databases">
        <title>De Novo Assembly of kiwifruit Actinidia rufa.</title>
        <authorList>
            <person name="Sugita-Konishi S."/>
            <person name="Sato K."/>
            <person name="Mori E."/>
            <person name="Abe Y."/>
            <person name="Kisaki G."/>
            <person name="Hamano K."/>
            <person name="Suezawa K."/>
            <person name="Otani M."/>
            <person name="Fukuda T."/>
            <person name="Manabe T."/>
            <person name="Gomi K."/>
            <person name="Tabuchi M."/>
            <person name="Akimitsu K."/>
            <person name="Kataoka I."/>
        </authorList>
    </citation>
    <scope>NUCLEOTIDE SEQUENCE [LARGE SCALE GENOMIC DNA]</scope>
    <source>
        <strain evidence="6">cv. Fuchu</strain>
    </source>
</reference>
<keyword evidence="3" id="KW-0963">Cytoplasm</keyword>
<dbReference type="InterPro" id="IPR014756">
    <property type="entry name" value="Ig_E-set"/>
</dbReference>
<feature type="compositionally biased region" description="Basic and acidic residues" evidence="4">
    <location>
        <begin position="15"/>
        <end position="25"/>
    </location>
</feature>
<comment type="subcellular location">
    <subcellularLocation>
        <location evidence="1">Cytoplasm</location>
    </subcellularLocation>
</comment>
<dbReference type="PANTHER" id="PTHR10980:SF3">
    <property type="entry name" value="LD16419P"/>
    <property type="match status" value="1"/>
</dbReference>
<dbReference type="GO" id="GO:0005829">
    <property type="term" value="C:cytosol"/>
    <property type="evidence" value="ECO:0007669"/>
    <property type="project" value="TreeGrafter"/>
</dbReference>
<gene>
    <name evidence="5" type="ORF">Acr_12g0001450</name>
</gene>
<dbReference type="Proteomes" id="UP000585474">
    <property type="component" value="Unassembled WGS sequence"/>
</dbReference>
<name>A0A7J0FFX7_9ERIC</name>
<dbReference type="EMBL" id="BJWL01000012">
    <property type="protein sequence ID" value="GFY97604.1"/>
    <property type="molecule type" value="Genomic_DNA"/>
</dbReference>
<dbReference type="PANTHER" id="PTHR10980">
    <property type="entry name" value="RHO GDP-DISSOCIATION INHIBITOR"/>
    <property type="match status" value="1"/>
</dbReference>
<accession>A0A7J0FFX7</accession>
<feature type="region of interest" description="Disordered" evidence="4">
    <location>
        <begin position="1"/>
        <end position="84"/>
    </location>
</feature>
<evidence type="ECO:0000313" key="5">
    <source>
        <dbReference type="EMBL" id="GFY97604.1"/>
    </source>
</evidence>
<dbReference type="Gene3D" id="2.70.50.30">
    <property type="entry name" value="Coagulation Factor XIII, subunit A, domain 1"/>
    <property type="match status" value="1"/>
</dbReference>